<feature type="compositionally biased region" description="Basic residues" evidence="1">
    <location>
        <begin position="66"/>
        <end position="76"/>
    </location>
</feature>
<dbReference type="Proteomes" id="UP001153954">
    <property type="component" value="Unassembled WGS sequence"/>
</dbReference>
<protein>
    <submittedName>
        <fullName evidence="2">Uncharacterized protein</fullName>
    </submittedName>
</protein>
<evidence type="ECO:0000313" key="3">
    <source>
        <dbReference type="Proteomes" id="UP001153954"/>
    </source>
</evidence>
<keyword evidence="3" id="KW-1185">Reference proteome</keyword>
<comment type="caution">
    <text evidence="2">The sequence shown here is derived from an EMBL/GenBank/DDBJ whole genome shotgun (WGS) entry which is preliminary data.</text>
</comment>
<gene>
    <name evidence="2" type="ORF">EEDITHA_LOCUS5359</name>
</gene>
<organism evidence="2 3">
    <name type="scientific">Euphydryas editha</name>
    <name type="common">Edith's checkerspot</name>
    <dbReference type="NCBI Taxonomy" id="104508"/>
    <lineage>
        <taxon>Eukaryota</taxon>
        <taxon>Metazoa</taxon>
        <taxon>Ecdysozoa</taxon>
        <taxon>Arthropoda</taxon>
        <taxon>Hexapoda</taxon>
        <taxon>Insecta</taxon>
        <taxon>Pterygota</taxon>
        <taxon>Neoptera</taxon>
        <taxon>Endopterygota</taxon>
        <taxon>Lepidoptera</taxon>
        <taxon>Glossata</taxon>
        <taxon>Ditrysia</taxon>
        <taxon>Papilionoidea</taxon>
        <taxon>Nymphalidae</taxon>
        <taxon>Nymphalinae</taxon>
        <taxon>Euphydryas</taxon>
    </lineage>
</organism>
<accession>A0AAU9TV05</accession>
<reference evidence="2" key="1">
    <citation type="submission" date="2022-03" db="EMBL/GenBank/DDBJ databases">
        <authorList>
            <person name="Tunstrom K."/>
        </authorList>
    </citation>
    <scope>NUCLEOTIDE SEQUENCE</scope>
</reference>
<feature type="region of interest" description="Disordered" evidence="1">
    <location>
        <begin position="1"/>
        <end position="89"/>
    </location>
</feature>
<proteinExistence type="predicted"/>
<sequence length="159" mass="17809">MESFEGNFETGENVNKSLDVIDNEDNNNQDNETNEARYEENAIGDGLIPMQEVNSAIETQASTSKSKTKAKRRKNGQARAMLPRSSKSRAKYMITNIANGVVPKSTSQSRRLVRSSFKRKAARSDAALRKRLNRTRSSDSLISNLCPRCGHSCCNWYSN</sequence>
<dbReference type="EMBL" id="CAKOGL010000008">
    <property type="protein sequence ID" value="CAH2089289.1"/>
    <property type="molecule type" value="Genomic_DNA"/>
</dbReference>
<evidence type="ECO:0000256" key="1">
    <source>
        <dbReference type="SAM" id="MobiDB-lite"/>
    </source>
</evidence>
<name>A0AAU9TV05_EUPED</name>
<evidence type="ECO:0000313" key="2">
    <source>
        <dbReference type="EMBL" id="CAH2089289.1"/>
    </source>
</evidence>
<dbReference type="AlphaFoldDB" id="A0AAU9TV05"/>